<dbReference type="Gene3D" id="1.10.443.10">
    <property type="entry name" value="Intergrase catalytic core"/>
    <property type="match status" value="1"/>
</dbReference>
<organism evidence="8 9">
    <name type="scientific">Citreimonas salinaria</name>
    <dbReference type="NCBI Taxonomy" id="321339"/>
    <lineage>
        <taxon>Bacteria</taxon>
        <taxon>Pseudomonadati</taxon>
        <taxon>Pseudomonadota</taxon>
        <taxon>Alphaproteobacteria</taxon>
        <taxon>Rhodobacterales</taxon>
        <taxon>Roseobacteraceae</taxon>
        <taxon>Citreimonas</taxon>
    </lineage>
</organism>
<keyword evidence="2" id="KW-0229">DNA integration</keyword>
<dbReference type="InterPro" id="IPR013762">
    <property type="entry name" value="Integrase-like_cat_sf"/>
</dbReference>
<dbReference type="PANTHER" id="PTHR30629">
    <property type="entry name" value="PROPHAGE INTEGRASE"/>
    <property type="match status" value="1"/>
</dbReference>
<evidence type="ECO:0000256" key="4">
    <source>
        <dbReference type="ARBA" id="ARBA00023172"/>
    </source>
</evidence>
<evidence type="ECO:0000313" key="9">
    <source>
        <dbReference type="Proteomes" id="UP000199286"/>
    </source>
</evidence>
<dbReference type="EMBL" id="FNPF01000017">
    <property type="protein sequence ID" value="SDY75543.1"/>
    <property type="molecule type" value="Genomic_DNA"/>
</dbReference>
<dbReference type="GO" id="GO:0015074">
    <property type="term" value="P:DNA integration"/>
    <property type="evidence" value="ECO:0007669"/>
    <property type="project" value="UniProtKB-KW"/>
</dbReference>
<proteinExistence type="inferred from homology"/>
<feature type="domain" description="Phage integrase central" evidence="7">
    <location>
        <begin position="90"/>
        <end position="178"/>
    </location>
</feature>
<keyword evidence="3" id="KW-0238">DNA-binding</keyword>
<dbReference type="InterPro" id="IPR011010">
    <property type="entry name" value="DNA_brk_join_enz"/>
</dbReference>
<dbReference type="SUPFAM" id="SSF56349">
    <property type="entry name" value="DNA breaking-rejoining enzymes"/>
    <property type="match status" value="1"/>
</dbReference>
<dbReference type="InterPro" id="IPR050808">
    <property type="entry name" value="Phage_Integrase"/>
</dbReference>
<feature type="domain" description="Integrase DNA-binding" evidence="6">
    <location>
        <begin position="4"/>
        <end position="85"/>
    </location>
</feature>
<evidence type="ECO:0000256" key="3">
    <source>
        <dbReference type="ARBA" id="ARBA00023125"/>
    </source>
</evidence>
<accession>A0A1H3MG54</accession>
<dbReference type="Gene3D" id="1.10.150.130">
    <property type="match status" value="1"/>
</dbReference>
<protein>
    <submittedName>
        <fullName evidence="8">Phage integrase family protein</fullName>
    </submittedName>
</protein>
<evidence type="ECO:0000256" key="2">
    <source>
        <dbReference type="ARBA" id="ARBA00022908"/>
    </source>
</evidence>
<dbReference type="STRING" id="321339.SAMN05444340_1173"/>
<dbReference type="CDD" id="cd00801">
    <property type="entry name" value="INT_P4_C"/>
    <property type="match status" value="1"/>
</dbReference>
<dbReference type="GO" id="GO:0006310">
    <property type="term" value="P:DNA recombination"/>
    <property type="evidence" value="ECO:0007669"/>
    <property type="project" value="UniProtKB-KW"/>
</dbReference>
<sequence>MGKLTARKVATLKDPGFYGDGGCLYLAVGEGNSKSWVLRTVVHGKRRDFGLGSVSLVSLAEARDLAAELRKVARKGGDPALHLKRETLTFEQATRRVHEQLSESFDSEGHAARWIAGMEIHAFPKLGDRPIDTIHSPDILEVLSVIWVGKHDTARRIKQRMSNVFSWAIQAKHYPHPNPVAEIETGLPRIKHQAEHMEAIDWREVQEFMVKLKRREGNAARCLEFILHTLARSREAREACWDEINGQLWLVPPSRMKRRIGHRVPLSSGALDVLERMNGFGRELIFPSAHSRRAGEQPLSDTVFKALMKRMGYPDLTTHGFRSTFRDWCSEYARVEREVAEAALAHAYGDKTERAYARSDLFERRVEIMELWSSFLSGQDAKVVKLA</sequence>
<dbReference type="Pfam" id="PF13356">
    <property type="entry name" value="Arm-DNA-bind_3"/>
    <property type="match status" value="1"/>
</dbReference>
<comment type="similarity">
    <text evidence="1">Belongs to the 'phage' integrase family.</text>
</comment>
<dbReference type="GO" id="GO:0003677">
    <property type="term" value="F:DNA binding"/>
    <property type="evidence" value="ECO:0007669"/>
    <property type="project" value="UniProtKB-KW"/>
</dbReference>
<dbReference type="InterPro" id="IPR010998">
    <property type="entry name" value="Integrase_recombinase_N"/>
</dbReference>
<dbReference type="InterPro" id="IPR002104">
    <property type="entry name" value="Integrase_catalytic"/>
</dbReference>
<dbReference type="InterPro" id="IPR025166">
    <property type="entry name" value="Integrase_DNA_bind_dom"/>
</dbReference>
<dbReference type="Gene3D" id="3.30.160.390">
    <property type="entry name" value="Integrase, DNA-binding domain"/>
    <property type="match status" value="1"/>
</dbReference>
<gene>
    <name evidence="8" type="ORF">SAMN05444340_1173</name>
</gene>
<dbReference type="Pfam" id="PF22022">
    <property type="entry name" value="Phage_int_M"/>
    <property type="match status" value="1"/>
</dbReference>
<dbReference type="PANTHER" id="PTHR30629:SF6">
    <property type="entry name" value="PROPHAGE INTEGRASE INTA-RELATED"/>
    <property type="match status" value="1"/>
</dbReference>
<dbReference type="AlphaFoldDB" id="A0A1H3MG54"/>
<dbReference type="Proteomes" id="UP000199286">
    <property type="component" value="Unassembled WGS sequence"/>
</dbReference>
<keyword evidence="4" id="KW-0233">DNA recombination</keyword>
<dbReference type="OrthoDB" id="9795573at2"/>
<evidence type="ECO:0000259" key="5">
    <source>
        <dbReference type="Pfam" id="PF00589"/>
    </source>
</evidence>
<name>A0A1H3MG54_9RHOB</name>
<dbReference type="Pfam" id="PF00589">
    <property type="entry name" value="Phage_integrase"/>
    <property type="match status" value="1"/>
</dbReference>
<evidence type="ECO:0000259" key="7">
    <source>
        <dbReference type="Pfam" id="PF22022"/>
    </source>
</evidence>
<evidence type="ECO:0000313" key="8">
    <source>
        <dbReference type="EMBL" id="SDY75543.1"/>
    </source>
</evidence>
<evidence type="ECO:0000259" key="6">
    <source>
        <dbReference type="Pfam" id="PF13356"/>
    </source>
</evidence>
<reference evidence="8 9" key="1">
    <citation type="submission" date="2016-10" db="EMBL/GenBank/DDBJ databases">
        <authorList>
            <person name="de Groot N.N."/>
        </authorList>
    </citation>
    <scope>NUCLEOTIDE SEQUENCE [LARGE SCALE GENOMIC DNA]</scope>
    <source>
        <strain evidence="8 9">DSM 26880</strain>
    </source>
</reference>
<dbReference type="InterPro" id="IPR053876">
    <property type="entry name" value="Phage_int_M"/>
</dbReference>
<evidence type="ECO:0000256" key="1">
    <source>
        <dbReference type="ARBA" id="ARBA00008857"/>
    </source>
</evidence>
<keyword evidence="9" id="KW-1185">Reference proteome</keyword>
<feature type="domain" description="Tyr recombinase" evidence="5">
    <location>
        <begin position="204"/>
        <end position="360"/>
    </location>
</feature>
<dbReference type="RefSeq" id="WP_089885026.1">
    <property type="nucleotide sequence ID" value="NZ_FNPF01000017.1"/>
</dbReference>
<dbReference type="InterPro" id="IPR038488">
    <property type="entry name" value="Integrase_DNA-bd_sf"/>
</dbReference>